<sequence>MLSVPTTLVLMVLTGLCL</sequence>
<dbReference type="AlphaFoldDB" id="A0A0A9IWS0"/>
<protein>
    <submittedName>
        <fullName evidence="1">Uncharacterized protein</fullName>
    </submittedName>
</protein>
<proteinExistence type="predicted"/>
<reference evidence="1" key="2">
    <citation type="journal article" date="2015" name="Data Brief">
        <title>Shoot transcriptome of the giant reed, Arundo donax.</title>
        <authorList>
            <person name="Barrero R.A."/>
            <person name="Guerrero F.D."/>
            <person name="Moolhuijzen P."/>
            <person name="Goolsby J.A."/>
            <person name="Tidwell J."/>
            <person name="Bellgard S.E."/>
            <person name="Bellgard M.I."/>
        </authorList>
    </citation>
    <scope>NUCLEOTIDE SEQUENCE</scope>
    <source>
        <tissue evidence="1">Shoot tissue taken approximately 20 cm above the soil surface</tissue>
    </source>
</reference>
<accession>A0A0A9IWS0</accession>
<evidence type="ECO:0000313" key="1">
    <source>
        <dbReference type="EMBL" id="JAD93639.1"/>
    </source>
</evidence>
<dbReference type="EMBL" id="GBRH01204256">
    <property type="protein sequence ID" value="JAD93639.1"/>
    <property type="molecule type" value="Transcribed_RNA"/>
</dbReference>
<name>A0A0A9IWS0_ARUDO</name>
<organism evidence="1">
    <name type="scientific">Arundo donax</name>
    <name type="common">Giant reed</name>
    <name type="synonym">Donax arundinaceus</name>
    <dbReference type="NCBI Taxonomy" id="35708"/>
    <lineage>
        <taxon>Eukaryota</taxon>
        <taxon>Viridiplantae</taxon>
        <taxon>Streptophyta</taxon>
        <taxon>Embryophyta</taxon>
        <taxon>Tracheophyta</taxon>
        <taxon>Spermatophyta</taxon>
        <taxon>Magnoliopsida</taxon>
        <taxon>Liliopsida</taxon>
        <taxon>Poales</taxon>
        <taxon>Poaceae</taxon>
        <taxon>PACMAD clade</taxon>
        <taxon>Arundinoideae</taxon>
        <taxon>Arundineae</taxon>
        <taxon>Arundo</taxon>
    </lineage>
</organism>
<reference evidence="1" key="1">
    <citation type="submission" date="2014-09" db="EMBL/GenBank/DDBJ databases">
        <authorList>
            <person name="Magalhaes I.L.F."/>
            <person name="Oliveira U."/>
            <person name="Santos F.R."/>
            <person name="Vidigal T.H.D.A."/>
            <person name="Brescovit A.D."/>
            <person name="Santos A.J."/>
        </authorList>
    </citation>
    <scope>NUCLEOTIDE SEQUENCE</scope>
    <source>
        <tissue evidence="1">Shoot tissue taken approximately 20 cm above the soil surface</tissue>
    </source>
</reference>